<gene>
    <name evidence="3" type="ORF">AC625_21600</name>
</gene>
<protein>
    <recommendedName>
        <fullName evidence="2">Lipid/polyisoprenoid-binding YceI-like domain-containing protein</fullName>
    </recommendedName>
</protein>
<proteinExistence type="inferred from homology"/>
<accession>A0A0K9GYT0</accession>
<dbReference type="Proteomes" id="UP000037146">
    <property type="component" value="Unassembled WGS sequence"/>
</dbReference>
<dbReference type="AlphaFoldDB" id="A0A0K9GYT0"/>
<dbReference type="OrthoDB" id="9811006at2"/>
<dbReference type="InterPro" id="IPR007372">
    <property type="entry name" value="Lipid/polyisoprenoid-bd_YceI"/>
</dbReference>
<evidence type="ECO:0000313" key="4">
    <source>
        <dbReference type="Proteomes" id="UP000037146"/>
    </source>
</evidence>
<reference evidence="4" key="1">
    <citation type="submission" date="2015-07" db="EMBL/GenBank/DDBJ databases">
        <title>Genome sequencing project for genomic taxonomy and phylogenomics of Bacillus-like bacteria.</title>
        <authorList>
            <person name="Liu B."/>
            <person name="Wang J."/>
            <person name="Zhu Y."/>
            <person name="Liu G."/>
            <person name="Chen Q."/>
            <person name="Chen Z."/>
            <person name="Lan J."/>
            <person name="Che J."/>
            <person name="Ge C."/>
            <person name="Shi H."/>
            <person name="Pan Z."/>
            <person name="Liu X."/>
        </authorList>
    </citation>
    <scope>NUCLEOTIDE SEQUENCE [LARGE SCALE GENOMIC DNA]</scope>
    <source>
        <strain evidence="4">FJAT-27997</strain>
    </source>
</reference>
<dbReference type="SUPFAM" id="SSF101874">
    <property type="entry name" value="YceI-like"/>
    <property type="match status" value="1"/>
</dbReference>
<evidence type="ECO:0000259" key="2">
    <source>
        <dbReference type="SMART" id="SM00867"/>
    </source>
</evidence>
<dbReference type="InterPro" id="IPR036761">
    <property type="entry name" value="TTHA0802/YceI-like_sf"/>
</dbReference>
<sequence length="177" mass="19440">MTKTKWAIDVSHSEVAFSVKHMMISKVKGSFNQFDASIEADPADLTTADITFTIDVASIDTRSEDRDNHLRSADFFDVETYPTLTVKSKSITKTSDDEYALTGDVTLHGVTREETFQITFEGEAKDPWGNDKAGFSGSGKVKRSDYGLTWNTALETGGVLVGDQIALNFEIQAVKQA</sequence>
<dbReference type="SMART" id="SM00867">
    <property type="entry name" value="YceI"/>
    <property type="match status" value="1"/>
</dbReference>
<dbReference type="EMBL" id="LFZW01000001">
    <property type="protein sequence ID" value="KMY51803.1"/>
    <property type="molecule type" value="Genomic_DNA"/>
</dbReference>
<dbReference type="PANTHER" id="PTHR34406">
    <property type="entry name" value="PROTEIN YCEI"/>
    <property type="match status" value="1"/>
</dbReference>
<dbReference type="PATRIC" id="fig|1679170.3.peg.4868"/>
<dbReference type="PANTHER" id="PTHR34406:SF1">
    <property type="entry name" value="PROTEIN YCEI"/>
    <property type="match status" value="1"/>
</dbReference>
<name>A0A0K9GYT0_9BACI</name>
<dbReference type="RefSeq" id="WP_049683153.1">
    <property type="nucleotide sequence ID" value="NZ_LFZW01000001.1"/>
</dbReference>
<evidence type="ECO:0000313" key="3">
    <source>
        <dbReference type="EMBL" id="KMY51803.1"/>
    </source>
</evidence>
<comment type="similarity">
    <text evidence="1">Belongs to the UPF0312 family.</text>
</comment>
<feature type="domain" description="Lipid/polyisoprenoid-binding YceI-like" evidence="2">
    <location>
        <begin position="5"/>
        <end position="174"/>
    </location>
</feature>
<dbReference type="Pfam" id="PF04264">
    <property type="entry name" value="YceI"/>
    <property type="match status" value="1"/>
</dbReference>
<evidence type="ECO:0000256" key="1">
    <source>
        <dbReference type="ARBA" id="ARBA00008812"/>
    </source>
</evidence>
<keyword evidence="4" id="KW-1185">Reference proteome</keyword>
<dbReference type="Gene3D" id="2.40.128.110">
    <property type="entry name" value="Lipid/polyisoprenoid-binding, YceI-like"/>
    <property type="match status" value="1"/>
</dbReference>
<organism evidence="3 4">
    <name type="scientific">Peribacillus loiseleuriae</name>
    <dbReference type="NCBI Taxonomy" id="1679170"/>
    <lineage>
        <taxon>Bacteria</taxon>
        <taxon>Bacillati</taxon>
        <taxon>Bacillota</taxon>
        <taxon>Bacilli</taxon>
        <taxon>Bacillales</taxon>
        <taxon>Bacillaceae</taxon>
        <taxon>Peribacillus</taxon>
    </lineage>
</organism>
<comment type="caution">
    <text evidence="3">The sequence shown here is derived from an EMBL/GenBank/DDBJ whole genome shotgun (WGS) entry which is preliminary data.</text>
</comment>